<dbReference type="Proteomes" id="UP000712080">
    <property type="component" value="Unassembled WGS sequence"/>
</dbReference>
<evidence type="ECO:0000313" key="2">
    <source>
        <dbReference type="EMBL" id="NMH28224.1"/>
    </source>
</evidence>
<evidence type="ECO:0000313" key="3">
    <source>
        <dbReference type="Proteomes" id="UP000712080"/>
    </source>
</evidence>
<organism evidence="2 3">
    <name type="scientific">Flavobacterium silvaticum</name>
    <dbReference type="NCBI Taxonomy" id="1852020"/>
    <lineage>
        <taxon>Bacteria</taxon>
        <taxon>Pseudomonadati</taxon>
        <taxon>Bacteroidota</taxon>
        <taxon>Flavobacteriia</taxon>
        <taxon>Flavobacteriales</taxon>
        <taxon>Flavobacteriaceae</taxon>
        <taxon>Flavobacterium</taxon>
    </lineage>
</organism>
<evidence type="ECO:0000256" key="1">
    <source>
        <dbReference type="SAM" id="SignalP"/>
    </source>
</evidence>
<dbReference type="AlphaFoldDB" id="A0A972FLF9"/>
<gene>
    <name evidence="2" type="ORF">G6047_09285</name>
</gene>
<dbReference type="EMBL" id="JAAMPU010000105">
    <property type="protein sequence ID" value="NMH28224.1"/>
    <property type="molecule type" value="Genomic_DNA"/>
</dbReference>
<proteinExistence type="predicted"/>
<feature type="signal peptide" evidence="1">
    <location>
        <begin position="1"/>
        <end position="17"/>
    </location>
</feature>
<dbReference type="InterPro" id="IPR036514">
    <property type="entry name" value="SGNH_hydro_sf"/>
</dbReference>
<dbReference type="GO" id="GO:0016788">
    <property type="term" value="F:hydrolase activity, acting on ester bonds"/>
    <property type="evidence" value="ECO:0007669"/>
    <property type="project" value="UniProtKB-ARBA"/>
</dbReference>
<accession>A0A972FLF9</accession>
<keyword evidence="3" id="KW-1185">Reference proteome</keyword>
<dbReference type="PROSITE" id="PS51257">
    <property type="entry name" value="PROKAR_LIPOPROTEIN"/>
    <property type="match status" value="1"/>
</dbReference>
<dbReference type="SUPFAM" id="SSF52266">
    <property type="entry name" value="SGNH hydrolase"/>
    <property type="match status" value="2"/>
</dbReference>
<dbReference type="Gene3D" id="3.40.50.1110">
    <property type="entry name" value="SGNH hydrolase"/>
    <property type="match status" value="2"/>
</dbReference>
<protein>
    <submittedName>
        <fullName evidence="2">G-D-S-L family lipolytic protein</fullName>
    </submittedName>
</protein>
<dbReference type="RefSeq" id="WP_169527338.1">
    <property type="nucleotide sequence ID" value="NZ_JAAMPU010000105.1"/>
</dbReference>
<keyword evidence="1" id="KW-0732">Signal</keyword>
<comment type="caution">
    <text evidence="2">The sequence shown here is derived from an EMBL/GenBank/DDBJ whole genome shotgun (WGS) entry which is preliminary data.</text>
</comment>
<name>A0A972FLF9_9FLAO</name>
<sequence>MIKNYKGLFLASLTIFAACSDDDTVATVPDEPITAGSADFSKYVSVGNSLTAGFSDNALFKAGQLNSYPNILASQFTLVGGGEFKLPLLGDDNNGGLTLAGTPIQGLRYAIQGFNTCPSVTPIIGPIPGVPTNEIGVPLTGQFNNMGVPGAKVFHLLAPGYGNAAGVLTGQANPYFVRFASSPTTSVIADAVAQNPTFFSLWIGNNDVLSYSTSGGTGLNQVGNMNPATYGSNDLTDPTVFGGAYNQLVTALTANGAKGVVANIPYVYTIPFFTTVPANPLTSALIGGCSEQPDGTTAPNIPVGDATIDQLNTLLYGPLKTALTAFGAGDRIELLSKTSANGLLIKDESLPNLSAQLTAAFTPSLGAATAAFYGQVYGQARQAKKTSSVATTDYILLTTQGVIGTNAPSIPAPVNVYGITYPLQDQHVLVPSEVAEIQTATDQFNLAIKAAADAHGLAFMDANALLQQLRSTGIRANGLQLGAAYVSGGAFSLDGVHPGARGYALIANKFLEAINATYGSNFKGVDLNNYPSQYPATPLN</sequence>
<feature type="chain" id="PRO_5036846507" evidence="1">
    <location>
        <begin position="18"/>
        <end position="540"/>
    </location>
</feature>
<reference evidence="2" key="1">
    <citation type="submission" date="2020-02" db="EMBL/GenBank/DDBJ databases">
        <title>Flavobacterium sp. genome.</title>
        <authorList>
            <person name="Jung H.S."/>
            <person name="Baek J.H."/>
            <person name="Jeon C.O."/>
        </authorList>
    </citation>
    <scope>NUCLEOTIDE SEQUENCE</scope>
    <source>
        <strain evidence="2">SE-s28</strain>
    </source>
</reference>